<evidence type="ECO:0000259" key="9">
    <source>
        <dbReference type="Pfam" id="PF01602"/>
    </source>
</evidence>
<comment type="subcellular location">
    <subcellularLocation>
        <location evidence="1">Endomembrane system</location>
    </subcellularLocation>
    <subcellularLocation>
        <location evidence="7">Golgi apparatus</location>
    </subcellularLocation>
</comment>
<dbReference type="InterPro" id="IPR016024">
    <property type="entry name" value="ARM-type_fold"/>
</dbReference>
<evidence type="ECO:0000256" key="8">
    <source>
        <dbReference type="SAM" id="MobiDB-lite"/>
    </source>
</evidence>
<keyword evidence="6" id="KW-0472">Membrane</keyword>
<protein>
    <recommendedName>
        <fullName evidence="7">AP-3 complex subunit delta</fullName>
    </recommendedName>
</protein>
<feature type="compositionally biased region" description="Basic residues" evidence="8">
    <location>
        <begin position="934"/>
        <end position="945"/>
    </location>
</feature>
<feature type="compositionally biased region" description="Basic residues" evidence="8">
    <location>
        <begin position="813"/>
        <end position="825"/>
    </location>
</feature>
<dbReference type="Proteomes" id="UP001237642">
    <property type="component" value="Unassembled WGS sequence"/>
</dbReference>
<dbReference type="EMBL" id="JAUIZM010000008">
    <property type="protein sequence ID" value="KAK1372047.1"/>
    <property type="molecule type" value="Genomic_DNA"/>
</dbReference>
<feature type="compositionally biased region" description="Basic and acidic residues" evidence="8">
    <location>
        <begin position="919"/>
        <end position="933"/>
    </location>
</feature>
<proteinExistence type="inferred from homology"/>
<dbReference type="GO" id="GO:0010008">
    <property type="term" value="C:endosome membrane"/>
    <property type="evidence" value="ECO:0007669"/>
    <property type="project" value="TreeGrafter"/>
</dbReference>
<evidence type="ECO:0000256" key="5">
    <source>
        <dbReference type="ARBA" id="ARBA00022927"/>
    </source>
</evidence>
<keyword evidence="11" id="KW-1185">Reference proteome</keyword>
<evidence type="ECO:0000313" key="10">
    <source>
        <dbReference type="EMBL" id="KAK1372047.1"/>
    </source>
</evidence>
<dbReference type="GO" id="GO:0006896">
    <property type="term" value="P:Golgi to vacuole transport"/>
    <property type="evidence" value="ECO:0007669"/>
    <property type="project" value="TreeGrafter"/>
</dbReference>
<reference evidence="10" key="1">
    <citation type="submission" date="2023-02" db="EMBL/GenBank/DDBJ databases">
        <title>Genome of toxic invasive species Heracleum sosnowskyi carries increased number of genes despite the absence of recent whole-genome duplications.</title>
        <authorList>
            <person name="Schelkunov M."/>
            <person name="Shtratnikova V."/>
            <person name="Makarenko M."/>
            <person name="Klepikova A."/>
            <person name="Omelchenko D."/>
            <person name="Novikova G."/>
            <person name="Obukhova E."/>
            <person name="Bogdanov V."/>
            <person name="Penin A."/>
            <person name="Logacheva M."/>
        </authorList>
    </citation>
    <scope>NUCLEOTIDE SEQUENCE</scope>
    <source>
        <strain evidence="10">Hsosn_3</strain>
        <tissue evidence="10">Leaf</tissue>
    </source>
</reference>
<feature type="region of interest" description="Disordered" evidence="8">
    <location>
        <begin position="879"/>
        <end position="957"/>
    </location>
</feature>
<feature type="region of interest" description="Disordered" evidence="8">
    <location>
        <begin position="813"/>
        <end position="839"/>
    </location>
</feature>
<evidence type="ECO:0000256" key="3">
    <source>
        <dbReference type="ARBA" id="ARBA00022448"/>
    </source>
</evidence>
<feature type="region of interest" description="Disordered" evidence="8">
    <location>
        <begin position="725"/>
        <end position="756"/>
    </location>
</feature>
<comment type="subunit">
    <text evidence="7">Adaptor protein complex 3 (AP-3) is a heterotetramer.</text>
</comment>
<dbReference type="GO" id="GO:0030123">
    <property type="term" value="C:AP-3 adaptor complex"/>
    <property type="evidence" value="ECO:0007669"/>
    <property type="project" value="InterPro"/>
</dbReference>
<comment type="function">
    <text evidence="7">Part of the AP-3 complex, an adaptor-related complex which seems to be clathrin-associated. The complex is associated with the Golgi region as well as more peripheral structures. It facilitates the budding of vesicles from the Golgi membrane and may be directly involved in trafficking to the vacuole. It also function in maintaining the identity of lytic vacuoles and in regulating the transition between storage and lytic vacuoles.</text>
</comment>
<keyword evidence="4" id="KW-0677">Repeat</keyword>
<keyword evidence="3 7" id="KW-0813">Transport</keyword>
<keyword evidence="7" id="KW-0333">Golgi apparatus</keyword>
<dbReference type="GO" id="GO:0005794">
    <property type="term" value="C:Golgi apparatus"/>
    <property type="evidence" value="ECO:0007669"/>
    <property type="project" value="UniProtKB-SubCell"/>
</dbReference>
<dbReference type="GO" id="GO:0006623">
    <property type="term" value="P:protein targeting to vacuole"/>
    <property type="evidence" value="ECO:0007669"/>
    <property type="project" value="TreeGrafter"/>
</dbReference>
<comment type="caution">
    <text evidence="10">The sequence shown here is derived from an EMBL/GenBank/DDBJ whole genome shotgun (WGS) entry which is preliminary data.</text>
</comment>
<feature type="domain" description="Clathrin/coatomer adaptor adaptin-like N-terminal" evidence="9">
    <location>
        <begin position="34"/>
        <end position="497"/>
    </location>
</feature>
<organism evidence="10 11">
    <name type="scientific">Heracleum sosnowskyi</name>
    <dbReference type="NCBI Taxonomy" id="360622"/>
    <lineage>
        <taxon>Eukaryota</taxon>
        <taxon>Viridiplantae</taxon>
        <taxon>Streptophyta</taxon>
        <taxon>Embryophyta</taxon>
        <taxon>Tracheophyta</taxon>
        <taxon>Spermatophyta</taxon>
        <taxon>Magnoliopsida</taxon>
        <taxon>eudicotyledons</taxon>
        <taxon>Gunneridae</taxon>
        <taxon>Pentapetalae</taxon>
        <taxon>asterids</taxon>
        <taxon>campanulids</taxon>
        <taxon>Apiales</taxon>
        <taxon>Apiaceae</taxon>
        <taxon>Apioideae</taxon>
        <taxon>apioid superclade</taxon>
        <taxon>Tordylieae</taxon>
        <taxon>Tordyliinae</taxon>
        <taxon>Heracleum</taxon>
    </lineage>
</organism>
<reference evidence="10" key="2">
    <citation type="submission" date="2023-05" db="EMBL/GenBank/DDBJ databases">
        <authorList>
            <person name="Schelkunov M.I."/>
        </authorList>
    </citation>
    <scope>NUCLEOTIDE SEQUENCE</scope>
    <source>
        <strain evidence="10">Hsosn_3</strain>
        <tissue evidence="10">Leaf</tissue>
    </source>
</reference>
<gene>
    <name evidence="10" type="ORF">POM88_038139</name>
</gene>
<evidence type="ECO:0000256" key="7">
    <source>
        <dbReference type="PIRNR" id="PIRNR037092"/>
    </source>
</evidence>
<feature type="compositionally biased region" description="Basic and acidic residues" evidence="8">
    <location>
        <begin position="731"/>
        <end position="753"/>
    </location>
</feature>
<keyword evidence="5 7" id="KW-0653">Protein transport</keyword>
<feature type="compositionally biased region" description="Basic residues" evidence="8">
    <location>
        <begin position="902"/>
        <end position="916"/>
    </location>
</feature>
<dbReference type="PANTHER" id="PTHR22781:SF12">
    <property type="entry name" value="AP-3 COMPLEX SUBUNIT DELTA-1"/>
    <property type="match status" value="1"/>
</dbReference>
<evidence type="ECO:0000256" key="6">
    <source>
        <dbReference type="ARBA" id="ARBA00023136"/>
    </source>
</evidence>
<evidence type="ECO:0000313" key="11">
    <source>
        <dbReference type="Proteomes" id="UP001237642"/>
    </source>
</evidence>
<dbReference type="InterPro" id="IPR011989">
    <property type="entry name" value="ARM-like"/>
</dbReference>
<dbReference type="AlphaFoldDB" id="A0AAD8MGH4"/>
<dbReference type="InterPro" id="IPR017105">
    <property type="entry name" value="AP3_complex_dsu"/>
</dbReference>
<comment type="similarity">
    <text evidence="2 7">Belongs to the adaptor complexes large subunit family.</text>
</comment>
<evidence type="ECO:0000256" key="2">
    <source>
        <dbReference type="ARBA" id="ARBA00006613"/>
    </source>
</evidence>
<dbReference type="SUPFAM" id="SSF48371">
    <property type="entry name" value="ARM repeat"/>
    <property type="match status" value="1"/>
</dbReference>
<accession>A0AAD8MGH4</accession>
<name>A0AAD8MGH4_9APIA</name>
<dbReference type="Gene3D" id="1.25.10.10">
    <property type="entry name" value="Leucine-rich Repeat Variant"/>
    <property type="match status" value="1"/>
</dbReference>
<dbReference type="PANTHER" id="PTHR22781">
    <property type="entry name" value="DELTA ADAPTIN-RELATED"/>
    <property type="match status" value="1"/>
</dbReference>
<evidence type="ECO:0000256" key="4">
    <source>
        <dbReference type="ARBA" id="ARBA00022737"/>
    </source>
</evidence>
<sequence>MPSTPSLMDTLFQRSLEDLIKGLRLHNPGPPTSNFIEKNIQEIKKEIKSTDLNTKSIALQKLTYLHSIYSINMSNWASFHAIELTSSPFFGHKKIGYLAVTMSFCDTNEVLLLMVNQLRKDLGSPCEFEVSLALETIGIVINQELAVNLIDHVFVLISSSKSFVRKKAIVTLLRVFEVYPDGIKVCFKRLVENLENGDGGCLSASVGVFCELAMRDVKLCLPLAPEFYKVLVECRNNWVLIKVLKVFGKLAELEPRLGKKLVEPVCEHLRSNGAKSVVFECVRTIVSCLSEFEYALKLAVEKIREFLVDDDPNLKYLGLQGLSIVSRKCLWAVVENKDAVIKSLSDADVNIKSEALRLVMAMVSEDNVTEICKVLISYAIKSDPEFCNEILAAILLNCGSNVYELIIDFDWYVSLLGEMARIQHCQKGEEIENQLIDIGMRVKDVRPELVRVGRDLLIDPALLGNPFIHRILSAAAWLCGEYVQFSKNPFEVMEALLQPRTNLLPASIRAVYIHSALKVLSFCLHSYLLPNETDSYWVDSDSGEAYLPSESEILGTSNPSAVKVDQIYEQRDLSLEERRSSIENGLNTNVAHEQSSSSVPLKQDLFTEQSIKNLLALVETALQPLSGSHEVEIQERVCNVLGLIEMMQGELPNSVVQGGENIEMGESKASDIIRVVHDAFSEDLGPISSSSQERVPLPDGLLLEENLDNLDKICGEIELPMSTSFSLGRPASDEHDTGSLFNNHDKDESELSKESTSLLTEHRKRHGLYYLSSDKKEVVSDYYPPANEPKTQSNDNDVTEDLVKLTEQSFLPKKKPNQVKARPKVVKLDEGDGGIPSVIKKTESTDNAISGAVPIPLSQEVIPSDKLSSNVKGKEKLHIGQSFESNEHTANVDNSELDTSRSKRSKKHKERKHRSSGKTAEERDKNGVEDKQKSGHHHTRHKARHRADADLKVVAQTPVIPDFLL</sequence>
<evidence type="ECO:0000256" key="1">
    <source>
        <dbReference type="ARBA" id="ARBA00004308"/>
    </source>
</evidence>
<dbReference type="InterPro" id="IPR002553">
    <property type="entry name" value="Clathrin/coatomer_adapt-like_N"/>
</dbReference>
<feature type="compositionally biased region" description="Polar residues" evidence="8">
    <location>
        <begin position="882"/>
        <end position="894"/>
    </location>
</feature>
<dbReference type="Pfam" id="PF01602">
    <property type="entry name" value="Adaptin_N"/>
    <property type="match status" value="1"/>
</dbReference>
<dbReference type="PIRSF" id="PIRSF037092">
    <property type="entry name" value="AP3_complex_delta"/>
    <property type="match status" value="1"/>
</dbReference>